<dbReference type="Gene3D" id="1.10.10.10">
    <property type="entry name" value="Winged helix-like DNA-binding domain superfamily/Winged helix DNA-binding domain"/>
    <property type="match status" value="1"/>
</dbReference>
<dbReference type="SMART" id="SM00347">
    <property type="entry name" value="HTH_MARR"/>
    <property type="match status" value="1"/>
</dbReference>
<dbReference type="SUPFAM" id="SSF46785">
    <property type="entry name" value="Winged helix' DNA-binding domain"/>
    <property type="match status" value="1"/>
</dbReference>
<dbReference type="EMBL" id="CP117417">
    <property type="protein sequence ID" value="WCT78282.1"/>
    <property type="molecule type" value="Genomic_DNA"/>
</dbReference>
<keyword evidence="1" id="KW-0805">Transcription regulation</keyword>
<gene>
    <name evidence="5" type="ORF">PQ457_04725</name>
</gene>
<evidence type="ECO:0000256" key="2">
    <source>
        <dbReference type="ARBA" id="ARBA00023125"/>
    </source>
</evidence>
<keyword evidence="6" id="KW-1185">Reference proteome</keyword>
<keyword evidence="2" id="KW-0238">DNA-binding</keyword>
<reference evidence="5 6" key="1">
    <citation type="submission" date="2023-02" db="EMBL/GenBank/DDBJ databases">
        <title>Genome sequence of Novosphingobium humi KACC 19094.</title>
        <authorList>
            <person name="Kim S."/>
            <person name="Heo J."/>
            <person name="Kwon S.-W."/>
        </authorList>
    </citation>
    <scope>NUCLEOTIDE SEQUENCE [LARGE SCALE GENOMIC DNA]</scope>
    <source>
        <strain evidence="5 6">KACC 19094</strain>
    </source>
</reference>
<evidence type="ECO:0000256" key="1">
    <source>
        <dbReference type="ARBA" id="ARBA00023015"/>
    </source>
</evidence>
<dbReference type="RefSeq" id="WP_273618612.1">
    <property type="nucleotide sequence ID" value="NZ_CP117417.1"/>
</dbReference>
<dbReference type="PANTHER" id="PTHR42756">
    <property type="entry name" value="TRANSCRIPTIONAL REGULATOR, MARR"/>
    <property type="match status" value="1"/>
</dbReference>
<dbReference type="Pfam" id="PF01047">
    <property type="entry name" value="MarR"/>
    <property type="match status" value="1"/>
</dbReference>
<dbReference type="PROSITE" id="PS50995">
    <property type="entry name" value="HTH_MARR_2"/>
    <property type="match status" value="1"/>
</dbReference>
<dbReference type="Proteomes" id="UP001218231">
    <property type="component" value="Chromosome"/>
</dbReference>
<dbReference type="PRINTS" id="PR00598">
    <property type="entry name" value="HTHMARR"/>
</dbReference>
<evidence type="ECO:0000313" key="5">
    <source>
        <dbReference type="EMBL" id="WCT78282.1"/>
    </source>
</evidence>
<name>A0ABY7U067_9SPHN</name>
<proteinExistence type="predicted"/>
<evidence type="ECO:0000313" key="6">
    <source>
        <dbReference type="Proteomes" id="UP001218231"/>
    </source>
</evidence>
<evidence type="ECO:0000256" key="3">
    <source>
        <dbReference type="ARBA" id="ARBA00023163"/>
    </source>
</evidence>
<organism evidence="5 6">
    <name type="scientific">Novosphingobium humi</name>
    <dbReference type="NCBI Taxonomy" id="2282397"/>
    <lineage>
        <taxon>Bacteria</taxon>
        <taxon>Pseudomonadati</taxon>
        <taxon>Pseudomonadota</taxon>
        <taxon>Alphaproteobacteria</taxon>
        <taxon>Sphingomonadales</taxon>
        <taxon>Sphingomonadaceae</taxon>
        <taxon>Novosphingobium</taxon>
    </lineage>
</organism>
<keyword evidence="3" id="KW-0804">Transcription</keyword>
<sequence length="150" mass="16082">MTDVSDLNAHTGYLLRMVSNAVSQEFARGVAGEGVTVAEWVMLRALYGQEAVAPTLLARMMGMTKGAISKLSDRLQDKGLIERSGNPTDNRGHRLSLSDAGARKVPILAQLADQNDAAFFAVLSGKEQEQLRALLHTLIDLHGLSAAPVD</sequence>
<dbReference type="InterPro" id="IPR036390">
    <property type="entry name" value="WH_DNA-bd_sf"/>
</dbReference>
<feature type="domain" description="HTH marR-type" evidence="4">
    <location>
        <begin position="8"/>
        <end position="140"/>
    </location>
</feature>
<dbReference type="InterPro" id="IPR000835">
    <property type="entry name" value="HTH_MarR-typ"/>
</dbReference>
<dbReference type="InterPro" id="IPR036388">
    <property type="entry name" value="WH-like_DNA-bd_sf"/>
</dbReference>
<protein>
    <submittedName>
        <fullName evidence="5">MarR family winged helix-turn-helix transcriptional regulator</fullName>
    </submittedName>
</protein>
<dbReference type="PANTHER" id="PTHR42756:SF1">
    <property type="entry name" value="TRANSCRIPTIONAL REPRESSOR OF EMRAB OPERON"/>
    <property type="match status" value="1"/>
</dbReference>
<accession>A0ABY7U067</accession>
<evidence type="ECO:0000259" key="4">
    <source>
        <dbReference type="PROSITE" id="PS50995"/>
    </source>
</evidence>